<dbReference type="AlphaFoldDB" id="A0A915E7Q7"/>
<dbReference type="PANTHER" id="PTHR10543:SF24">
    <property type="entry name" value="CAROTENOID ISOMEROOXYGENASE"/>
    <property type="match status" value="1"/>
</dbReference>
<dbReference type="PANTHER" id="PTHR10543">
    <property type="entry name" value="BETA-CAROTENE DIOXYGENASE"/>
    <property type="match status" value="1"/>
</dbReference>
<comment type="similarity">
    <text evidence="1">Belongs to the carotenoid oxygenase family.</text>
</comment>
<feature type="binding site" evidence="5">
    <location>
        <position position="70"/>
    </location>
    <ligand>
        <name>Fe cation</name>
        <dbReference type="ChEBI" id="CHEBI:24875"/>
        <note>catalytic</note>
    </ligand>
</feature>
<comment type="cofactor">
    <cofactor evidence="5">
        <name>Fe(2+)</name>
        <dbReference type="ChEBI" id="CHEBI:29033"/>
    </cofactor>
    <text evidence="5">Binds 1 Fe(2+) ion per subunit.</text>
</comment>
<dbReference type="GO" id="GO:0016121">
    <property type="term" value="P:carotene catabolic process"/>
    <property type="evidence" value="ECO:0007669"/>
    <property type="project" value="TreeGrafter"/>
</dbReference>
<dbReference type="GO" id="GO:0010436">
    <property type="term" value="F:carotenoid dioxygenase activity"/>
    <property type="evidence" value="ECO:0007669"/>
    <property type="project" value="TreeGrafter"/>
</dbReference>
<proteinExistence type="inferred from homology"/>
<keyword evidence="6" id="KW-1185">Reference proteome</keyword>
<dbReference type="GO" id="GO:0003834">
    <property type="term" value="F:beta-carotene 15,15'-dioxygenase activity"/>
    <property type="evidence" value="ECO:0007669"/>
    <property type="project" value="TreeGrafter"/>
</dbReference>
<sequence length="241" mass="28322">MQNIFDRYFTYLFKDREISDNALINFFSLGDSVFATTETPHVTQIDVNTLEAVNKENLNKYIAIHNCTAHQQQMKRKHYQQISDSSKKLERALYWSPLKINLVKLLAMKAFRVSYQDSMSWYDNSPTRVHVFNWKTGEPVKLNYVADPQFTFHHANSFEVDGKYLVLDYCKYDRMDLTKLELESMRKGVDRQEQSEPYLHRMIIPLMTGDCGTEICLKISPLLWSATAQLQQQTKTEKRLN</sequence>
<organism evidence="6 7">
    <name type="scientific">Ditylenchus dipsaci</name>
    <dbReference type="NCBI Taxonomy" id="166011"/>
    <lineage>
        <taxon>Eukaryota</taxon>
        <taxon>Metazoa</taxon>
        <taxon>Ecdysozoa</taxon>
        <taxon>Nematoda</taxon>
        <taxon>Chromadorea</taxon>
        <taxon>Rhabditida</taxon>
        <taxon>Tylenchina</taxon>
        <taxon>Tylenchomorpha</taxon>
        <taxon>Sphaerularioidea</taxon>
        <taxon>Anguinidae</taxon>
        <taxon>Anguininae</taxon>
        <taxon>Ditylenchus</taxon>
    </lineage>
</organism>
<evidence type="ECO:0000313" key="7">
    <source>
        <dbReference type="WBParaSite" id="jg3455"/>
    </source>
</evidence>
<dbReference type="Pfam" id="PF03055">
    <property type="entry name" value="RPE65"/>
    <property type="match status" value="2"/>
</dbReference>
<reference evidence="7" key="1">
    <citation type="submission" date="2022-11" db="UniProtKB">
        <authorList>
            <consortium name="WormBaseParasite"/>
        </authorList>
    </citation>
    <scope>IDENTIFICATION</scope>
</reference>
<evidence type="ECO:0000256" key="4">
    <source>
        <dbReference type="ARBA" id="ARBA00023004"/>
    </source>
</evidence>
<accession>A0A915E7Q7</accession>
<keyword evidence="3" id="KW-0560">Oxidoreductase</keyword>
<dbReference type="Proteomes" id="UP000887574">
    <property type="component" value="Unplaced"/>
</dbReference>
<dbReference type="InterPro" id="IPR004294">
    <property type="entry name" value="Carotenoid_Oase"/>
</dbReference>
<evidence type="ECO:0000256" key="5">
    <source>
        <dbReference type="PIRSR" id="PIRSR604294-1"/>
    </source>
</evidence>
<dbReference type="GO" id="GO:0042574">
    <property type="term" value="P:retinal metabolic process"/>
    <property type="evidence" value="ECO:0007669"/>
    <property type="project" value="TreeGrafter"/>
</dbReference>
<evidence type="ECO:0000313" key="6">
    <source>
        <dbReference type="Proteomes" id="UP000887574"/>
    </source>
</evidence>
<dbReference type="WBParaSite" id="jg3455">
    <property type="protein sequence ID" value="jg3455"/>
    <property type="gene ID" value="jg3455"/>
</dbReference>
<keyword evidence="2 5" id="KW-0479">Metal-binding</keyword>
<feature type="binding site" evidence="5">
    <location>
        <position position="153"/>
    </location>
    <ligand>
        <name>Fe cation</name>
        <dbReference type="ChEBI" id="CHEBI:24875"/>
        <note>catalytic</note>
    </ligand>
</feature>
<evidence type="ECO:0000256" key="3">
    <source>
        <dbReference type="ARBA" id="ARBA00023002"/>
    </source>
</evidence>
<keyword evidence="4 5" id="KW-0408">Iron</keyword>
<dbReference type="GO" id="GO:0046872">
    <property type="term" value="F:metal ion binding"/>
    <property type="evidence" value="ECO:0007669"/>
    <property type="project" value="UniProtKB-KW"/>
</dbReference>
<name>A0A915E7Q7_9BILA</name>
<protein>
    <submittedName>
        <fullName evidence="7">Uncharacterized protein</fullName>
    </submittedName>
</protein>
<evidence type="ECO:0000256" key="2">
    <source>
        <dbReference type="ARBA" id="ARBA00022723"/>
    </source>
</evidence>
<evidence type="ECO:0000256" key="1">
    <source>
        <dbReference type="ARBA" id="ARBA00006787"/>
    </source>
</evidence>